<reference evidence="1" key="1">
    <citation type="submission" date="2014-11" db="EMBL/GenBank/DDBJ databases">
        <authorList>
            <person name="Amaro Gonzalez C."/>
        </authorList>
    </citation>
    <scope>NUCLEOTIDE SEQUENCE</scope>
</reference>
<sequence length="51" mass="5850">MTKTSVNHCQTKNNVICIQGNASIPFYHFFVILSVKSGDKHKSNVCNYRYI</sequence>
<accession>A0A0E9URL5</accession>
<dbReference type="EMBL" id="GBXM01040964">
    <property type="protein sequence ID" value="JAH67613.1"/>
    <property type="molecule type" value="Transcribed_RNA"/>
</dbReference>
<evidence type="ECO:0000313" key="1">
    <source>
        <dbReference type="EMBL" id="JAH67613.1"/>
    </source>
</evidence>
<organism evidence="1">
    <name type="scientific">Anguilla anguilla</name>
    <name type="common">European freshwater eel</name>
    <name type="synonym">Muraena anguilla</name>
    <dbReference type="NCBI Taxonomy" id="7936"/>
    <lineage>
        <taxon>Eukaryota</taxon>
        <taxon>Metazoa</taxon>
        <taxon>Chordata</taxon>
        <taxon>Craniata</taxon>
        <taxon>Vertebrata</taxon>
        <taxon>Euteleostomi</taxon>
        <taxon>Actinopterygii</taxon>
        <taxon>Neopterygii</taxon>
        <taxon>Teleostei</taxon>
        <taxon>Anguilliformes</taxon>
        <taxon>Anguillidae</taxon>
        <taxon>Anguilla</taxon>
    </lineage>
</organism>
<proteinExistence type="predicted"/>
<reference evidence="1" key="2">
    <citation type="journal article" date="2015" name="Fish Shellfish Immunol.">
        <title>Early steps in the European eel (Anguilla anguilla)-Vibrio vulnificus interaction in the gills: Role of the RtxA13 toxin.</title>
        <authorList>
            <person name="Callol A."/>
            <person name="Pajuelo D."/>
            <person name="Ebbesson L."/>
            <person name="Teles M."/>
            <person name="MacKenzie S."/>
            <person name="Amaro C."/>
        </authorList>
    </citation>
    <scope>NUCLEOTIDE SEQUENCE</scope>
</reference>
<protein>
    <submittedName>
        <fullName evidence="1">Uncharacterized protein</fullName>
    </submittedName>
</protein>
<dbReference type="AlphaFoldDB" id="A0A0E9URL5"/>
<name>A0A0E9URL5_ANGAN</name>